<accession>A0A8K1FVC3</accession>
<comment type="caution">
    <text evidence="3">The sequence shown here is derived from an EMBL/GenBank/DDBJ whole genome shotgun (WGS) entry which is preliminary data.</text>
</comment>
<feature type="domain" description="FERM" evidence="2">
    <location>
        <begin position="1"/>
        <end position="135"/>
    </location>
</feature>
<dbReference type="Pfam" id="PF08736">
    <property type="entry name" value="FA"/>
    <property type="match status" value="1"/>
</dbReference>
<dbReference type="Pfam" id="PF09380">
    <property type="entry name" value="FERM_C"/>
    <property type="match status" value="1"/>
</dbReference>
<evidence type="ECO:0000256" key="1">
    <source>
        <dbReference type="SAM" id="MobiDB-lite"/>
    </source>
</evidence>
<dbReference type="GO" id="GO:0010975">
    <property type="term" value="P:regulation of neuron projection development"/>
    <property type="evidence" value="ECO:0007669"/>
    <property type="project" value="TreeGrafter"/>
</dbReference>
<name>A0A8K1FVC3_9PASS</name>
<dbReference type="InterPro" id="IPR000299">
    <property type="entry name" value="FERM_domain"/>
</dbReference>
<gene>
    <name evidence="3" type="ORF">HGM15179_019193</name>
</gene>
<dbReference type="FunFam" id="2.30.29.30:FF:000002">
    <property type="entry name" value="Band 4.1-like protein 5 isoform 1"/>
    <property type="match status" value="1"/>
</dbReference>
<dbReference type="CDD" id="cd13193">
    <property type="entry name" value="FERM_C_FARP1-like"/>
    <property type="match status" value="1"/>
</dbReference>
<dbReference type="InterPro" id="IPR041788">
    <property type="entry name" value="FARP1/FARP2/FRMD7_FERM_C"/>
</dbReference>
<dbReference type="OrthoDB" id="9990815at2759"/>
<dbReference type="SUPFAM" id="SSF50729">
    <property type="entry name" value="PH domain-like"/>
    <property type="match status" value="1"/>
</dbReference>
<protein>
    <recommendedName>
        <fullName evidence="2">FERM domain-containing protein</fullName>
    </recommendedName>
</protein>
<dbReference type="PROSITE" id="PS50057">
    <property type="entry name" value="FERM_3"/>
    <property type="match status" value="1"/>
</dbReference>
<dbReference type="Gene3D" id="2.30.29.30">
    <property type="entry name" value="Pleckstrin-homology domain (PH domain)/Phosphotyrosine-binding domain (PTB)"/>
    <property type="match status" value="1"/>
</dbReference>
<dbReference type="AlphaFoldDB" id="A0A8K1FVC3"/>
<dbReference type="GO" id="GO:0005085">
    <property type="term" value="F:guanyl-nucleotide exchange factor activity"/>
    <property type="evidence" value="ECO:0007669"/>
    <property type="project" value="TreeGrafter"/>
</dbReference>
<feature type="region of interest" description="Disordered" evidence="1">
    <location>
        <begin position="359"/>
        <end position="392"/>
    </location>
</feature>
<keyword evidence="4" id="KW-1185">Reference proteome</keyword>
<dbReference type="Proteomes" id="UP000796761">
    <property type="component" value="Unassembled WGS sequence"/>
</dbReference>
<dbReference type="EMBL" id="SWJQ01001572">
    <property type="protein sequence ID" value="TRZ07913.1"/>
    <property type="molecule type" value="Genomic_DNA"/>
</dbReference>
<dbReference type="InterPro" id="IPR018980">
    <property type="entry name" value="FERM_PH-like_C"/>
</dbReference>
<dbReference type="InterPro" id="IPR014847">
    <property type="entry name" value="FA"/>
</dbReference>
<evidence type="ECO:0000313" key="3">
    <source>
        <dbReference type="EMBL" id="TRZ07913.1"/>
    </source>
</evidence>
<dbReference type="PANTHER" id="PTHR45858:SF1">
    <property type="entry name" value="FERM DOMAIN-CONTAINING PROTEIN 7"/>
    <property type="match status" value="1"/>
</dbReference>
<evidence type="ECO:0000313" key="4">
    <source>
        <dbReference type="Proteomes" id="UP000796761"/>
    </source>
</evidence>
<reference evidence="3" key="1">
    <citation type="submission" date="2019-04" db="EMBL/GenBank/DDBJ databases">
        <title>Genome assembly of Zosterops borbonicus 15179.</title>
        <authorList>
            <person name="Leroy T."/>
            <person name="Anselmetti Y."/>
            <person name="Tilak M.-K."/>
            <person name="Nabholz B."/>
        </authorList>
    </citation>
    <scope>NUCLEOTIDE SEQUENCE</scope>
    <source>
        <strain evidence="3">HGM_15179</strain>
        <tissue evidence="3">Muscle</tissue>
    </source>
</reference>
<evidence type="ECO:0000259" key="2">
    <source>
        <dbReference type="PROSITE" id="PS50057"/>
    </source>
</evidence>
<sequence>MFQSRGKTPAESDVQLLDVARKLEMYGIHLHPTSDGKVTQINLAVTHMGVLVLRGNTKINTFNWSKIRKLSFKRKQFLIKLHVNISEGKWQSLSHAPDPSCLVSGTLEFTMVSQDTCKAFWKTCVEYHAFFRLSEEPKSKPKVLLCSKGSSFRYSGRTQRQLLEHRRKAKKKSLPFERKHYTSHYDERQCLSSPDLLMDVSKQLRQRQDTSSLHLAYGSRDSYHTNGMHGSEHTLDSRCLSSTMEVTFATELECSKPKASLTFLPLSKSSSAFPLLYAKLEMEWAWEPINLFGARNPLTSFRPHHQFVGNSKSTSVGNMREVSAWPLVYMDVPCPLPMVALAPPVLFYLDRALQSPGPALAPGEDTAGPAGASGPMVANSPQQSPSGTQAGQFHREAAGTAMGTSMVEENRSLARSFDYGLQEQPPRWSWSQSDMKTICFPYGSEFRPLRLCPALSSRKGGVFWHIPAQQGLALGLRGFTECYLGSSTESSNSDSDLLAADYCSLYGRVLHSPMARVRLSLGSLQLDEEDEEVSFATSAAEERISRGASKYFT</sequence>
<dbReference type="InterPro" id="IPR011993">
    <property type="entry name" value="PH-like_dom_sf"/>
</dbReference>
<proteinExistence type="predicted"/>
<dbReference type="PANTHER" id="PTHR45858">
    <property type="entry name" value="FERM DOMAIN CONTAINING PROTEIN"/>
    <property type="match status" value="1"/>
</dbReference>
<dbReference type="InterPro" id="IPR051835">
    <property type="entry name" value="RAC1-GEF"/>
</dbReference>
<feature type="compositionally biased region" description="Polar residues" evidence="1">
    <location>
        <begin position="379"/>
        <end position="391"/>
    </location>
</feature>
<organism evidence="3 4">
    <name type="scientific">Zosterops borbonicus</name>
    <dbReference type="NCBI Taxonomy" id="364589"/>
    <lineage>
        <taxon>Eukaryota</taxon>
        <taxon>Metazoa</taxon>
        <taxon>Chordata</taxon>
        <taxon>Craniata</taxon>
        <taxon>Vertebrata</taxon>
        <taxon>Euteleostomi</taxon>
        <taxon>Archelosauria</taxon>
        <taxon>Archosauria</taxon>
        <taxon>Dinosauria</taxon>
        <taxon>Saurischia</taxon>
        <taxon>Theropoda</taxon>
        <taxon>Coelurosauria</taxon>
        <taxon>Aves</taxon>
        <taxon>Neognathae</taxon>
        <taxon>Neoaves</taxon>
        <taxon>Telluraves</taxon>
        <taxon>Australaves</taxon>
        <taxon>Passeriformes</taxon>
        <taxon>Sylvioidea</taxon>
        <taxon>Zosteropidae</taxon>
        <taxon>Zosterops</taxon>
    </lineage>
</organism>
<dbReference type="SMART" id="SM01195">
    <property type="entry name" value="FA"/>
    <property type="match status" value="1"/>
</dbReference>
<dbReference type="SMART" id="SM01196">
    <property type="entry name" value="FERM_C"/>
    <property type="match status" value="1"/>
</dbReference>